<accession>E5G5H4</accession>
<evidence type="ECO:0000313" key="1">
    <source>
        <dbReference type="EMBL" id="ADQ53900.1"/>
    </source>
</evidence>
<reference evidence="1" key="1">
    <citation type="submission" date="2010-07" db="EMBL/GenBank/DDBJ databases">
        <title>Gene structure and function analysis of the virulence-related plasmid pVH1 from Vibrio harveyi VIB645.</title>
        <authorList>
            <person name="Hou X."/>
            <person name="Sun J."/>
            <person name="Sun B."/>
            <person name="Liu J."/>
            <person name="Zhang X."/>
        </authorList>
    </citation>
    <scope>NUCLEOTIDE SEQUENCE</scope>
    <source>
        <strain evidence="1">VIB645</strain>
        <plasmid evidence="1">pVH1</plasmid>
    </source>
</reference>
<organism evidence="1">
    <name type="scientific">Vibrio harveyi</name>
    <name type="common">Beneckea harveyi</name>
    <dbReference type="NCBI Taxonomy" id="669"/>
    <lineage>
        <taxon>Bacteria</taxon>
        <taxon>Pseudomonadati</taxon>
        <taxon>Pseudomonadota</taxon>
        <taxon>Gammaproteobacteria</taxon>
        <taxon>Vibrionales</taxon>
        <taxon>Vibrionaceae</taxon>
        <taxon>Vibrio</taxon>
    </lineage>
</organism>
<name>E5G5H4_VIBHA</name>
<gene>
    <name evidence="1" type="primary">dnaC</name>
</gene>
<dbReference type="EMBL" id="HM752250">
    <property type="protein sequence ID" value="ADQ53900.1"/>
    <property type="molecule type" value="Genomic_DNA"/>
</dbReference>
<proteinExistence type="predicted"/>
<dbReference type="EMBL" id="HM752256">
    <property type="protein sequence ID" value="ADQ53923.1"/>
    <property type="molecule type" value="Genomic_DNA"/>
</dbReference>
<dbReference type="AlphaFoldDB" id="E5G5H4"/>
<protein>
    <submittedName>
        <fullName evidence="1">DNA replication protein</fullName>
    </submittedName>
</protein>
<geneLocation type="plasmid" evidence="1">
    <name>pVH1</name>
</geneLocation>
<dbReference type="Gene3D" id="3.40.50.300">
    <property type="entry name" value="P-loop containing nucleotide triphosphate hydrolases"/>
    <property type="match status" value="1"/>
</dbReference>
<dbReference type="InterPro" id="IPR027417">
    <property type="entry name" value="P-loop_NTPase"/>
</dbReference>
<dbReference type="SUPFAM" id="SSF52540">
    <property type="entry name" value="P-loop containing nucleoside triphosphate hydrolases"/>
    <property type="match status" value="1"/>
</dbReference>
<dbReference type="Pfam" id="PF13604">
    <property type="entry name" value="AAA_30"/>
    <property type="match status" value="1"/>
</dbReference>
<keyword evidence="1" id="KW-0614">Plasmid</keyword>
<sequence length="218" mass="23898">MAAINLKLKDLLTNPKGQVLSEFVKPRLTLSKESNVGVIIGNTGSGKTYLATQIIQHAIEQHITTLYIDSNLKGEPLTDSSSLPSHTLIKLAEDNPTRLYFNTLTPLTSTSLVVIDEFTHCASNDDLRQLAKALSHHIENGGLLIMVSREQESIETLLDSKARIGFTATAGASVFAHRTLESPSEAVVMKLLQKKAKTRYTWFCESQDQLAFGTNATD</sequence>
<dbReference type="RefSeq" id="WP_017191403.1">
    <property type="nucleotide sequence ID" value="NZ_CAWMMX010000242.1"/>
</dbReference>